<dbReference type="PANTHER" id="PTHR47186:SF3">
    <property type="entry name" value="OS09G0267800 PROTEIN"/>
    <property type="match status" value="1"/>
</dbReference>
<dbReference type="InterPro" id="IPR001611">
    <property type="entry name" value="Leu-rich_rpt"/>
</dbReference>
<evidence type="ECO:0000313" key="3">
    <source>
        <dbReference type="EMBL" id="MED6184549.1"/>
    </source>
</evidence>
<evidence type="ECO:0000256" key="1">
    <source>
        <dbReference type="ARBA" id="ARBA00022737"/>
    </source>
</evidence>
<proteinExistence type="predicted"/>
<evidence type="ECO:0000259" key="2">
    <source>
        <dbReference type="Pfam" id="PF23598"/>
    </source>
</evidence>
<gene>
    <name evidence="3" type="ORF">PIB30_048444</name>
</gene>
<organism evidence="3 4">
    <name type="scientific">Stylosanthes scabra</name>
    <dbReference type="NCBI Taxonomy" id="79078"/>
    <lineage>
        <taxon>Eukaryota</taxon>
        <taxon>Viridiplantae</taxon>
        <taxon>Streptophyta</taxon>
        <taxon>Embryophyta</taxon>
        <taxon>Tracheophyta</taxon>
        <taxon>Spermatophyta</taxon>
        <taxon>Magnoliopsida</taxon>
        <taxon>eudicotyledons</taxon>
        <taxon>Gunneridae</taxon>
        <taxon>Pentapetalae</taxon>
        <taxon>rosids</taxon>
        <taxon>fabids</taxon>
        <taxon>Fabales</taxon>
        <taxon>Fabaceae</taxon>
        <taxon>Papilionoideae</taxon>
        <taxon>50 kb inversion clade</taxon>
        <taxon>dalbergioids sensu lato</taxon>
        <taxon>Dalbergieae</taxon>
        <taxon>Pterocarpus clade</taxon>
        <taxon>Stylosanthes</taxon>
    </lineage>
</organism>
<dbReference type="PANTHER" id="PTHR47186">
    <property type="entry name" value="LEUCINE-RICH REPEAT-CONTAINING PROTEIN 57"/>
    <property type="match status" value="1"/>
</dbReference>
<accession>A0ABU6WFH3</accession>
<dbReference type="EMBL" id="JASCZI010181560">
    <property type="protein sequence ID" value="MED6184549.1"/>
    <property type="molecule type" value="Genomic_DNA"/>
</dbReference>
<dbReference type="InterPro" id="IPR032675">
    <property type="entry name" value="LRR_dom_sf"/>
</dbReference>
<protein>
    <recommendedName>
        <fullName evidence="2">Disease resistance R13L4/SHOC-2-like LRR domain-containing protein</fullName>
    </recommendedName>
</protein>
<evidence type="ECO:0000313" key="4">
    <source>
        <dbReference type="Proteomes" id="UP001341840"/>
    </source>
</evidence>
<dbReference type="SUPFAM" id="SSF52047">
    <property type="entry name" value="RNI-like"/>
    <property type="match status" value="1"/>
</dbReference>
<dbReference type="Pfam" id="PF00560">
    <property type="entry name" value="LRR_1"/>
    <property type="match status" value="1"/>
</dbReference>
<sequence length="245" mass="27875">MDGIGWYDIIDIGVLDEETSASTLPSASSSSFNLQCLYLSGCENLKQLPDTFYKLTSLQELCIECCKELDTSNLHILFDSLSSLRYLDMSWCDKLYELPDNITNLSSLNWLALNGSNLTTIPESIKHLPHLKHLNLWNCKKLESLTQIPPSLHELYLDDCIMLERVFTPTPQLLQQHLAYFQSFLQGISDPYSIAPIYLRLATFGNSAFFSLNNCPKLKRDAIDAIQEYSERCSNGRREMTGGLW</sequence>
<dbReference type="Pfam" id="PF23598">
    <property type="entry name" value="LRR_14"/>
    <property type="match status" value="1"/>
</dbReference>
<feature type="domain" description="Disease resistance R13L4/SHOC-2-like LRR" evidence="2">
    <location>
        <begin position="61"/>
        <end position="155"/>
    </location>
</feature>
<dbReference type="Proteomes" id="UP001341840">
    <property type="component" value="Unassembled WGS sequence"/>
</dbReference>
<name>A0ABU6WFH3_9FABA</name>
<comment type="caution">
    <text evidence="3">The sequence shown here is derived from an EMBL/GenBank/DDBJ whole genome shotgun (WGS) entry which is preliminary data.</text>
</comment>
<reference evidence="3 4" key="1">
    <citation type="journal article" date="2023" name="Plants (Basel)">
        <title>Bridging the Gap: Combining Genomics and Transcriptomics Approaches to Understand Stylosanthes scabra, an Orphan Legume from the Brazilian Caatinga.</title>
        <authorList>
            <person name="Ferreira-Neto J.R.C."/>
            <person name="da Silva M.D."/>
            <person name="Binneck E."/>
            <person name="de Melo N.F."/>
            <person name="da Silva R.H."/>
            <person name="de Melo A.L.T.M."/>
            <person name="Pandolfi V."/>
            <person name="Bustamante F.O."/>
            <person name="Brasileiro-Vidal A.C."/>
            <person name="Benko-Iseppon A.M."/>
        </authorList>
    </citation>
    <scope>NUCLEOTIDE SEQUENCE [LARGE SCALE GENOMIC DNA]</scope>
    <source>
        <tissue evidence="3">Leaves</tissue>
    </source>
</reference>
<keyword evidence="4" id="KW-1185">Reference proteome</keyword>
<dbReference type="Gene3D" id="3.80.10.10">
    <property type="entry name" value="Ribonuclease Inhibitor"/>
    <property type="match status" value="1"/>
</dbReference>
<dbReference type="InterPro" id="IPR055414">
    <property type="entry name" value="LRR_R13L4/SHOC2-like"/>
</dbReference>
<keyword evidence="1" id="KW-0677">Repeat</keyword>